<dbReference type="AlphaFoldDB" id="A0A9P8M1B8"/>
<dbReference type="InterPro" id="IPR016036">
    <property type="entry name" value="Malonyl_transacylase_ACP-bd"/>
</dbReference>
<proteinExistence type="inferred from homology"/>
<dbReference type="Proteomes" id="UP000764110">
    <property type="component" value="Unassembled WGS sequence"/>
</dbReference>
<name>A0A9P8M1B8_9HYPO</name>
<evidence type="ECO:0000256" key="4">
    <source>
        <dbReference type="PROSITE-ProRule" id="PRU01363"/>
    </source>
</evidence>
<evidence type="ECO:0000256" key="3">
    <source>
        <dbReference type="ARBA" id="ARBA00023268"/>
    </source>
</evidence>
<evidence type="ECO:0000256" key="5">
    <source>
        <dbReference type="RuleBase" id="RU003694"/>
    </source>
</evidence>
<feature type="domain" description="Ketosynthase family 3 (KS3)" evidence="6">
    <location>
        <begin position="1"/>
        <end position="193"/>
    </location>
</feature>
<reference evidence="8 9" key="1">
    <citation type="submission" date="2020-07" db="EMBL/GenBank/DDBJ databases">
        <title>Metarhizium humberi genome.</title>
        <authorList>
            <person name="Lysoe E."/>
        </authorList>
    </citation>
    <scope>NUCLEOTIDE SEQUENCE [LARGE SCALE GENOMIC DNA]</scope>
    <source>
        <strain evidence="8 9">ESALQ1638</strain>
    </source>
</reference>
<dbReference type="SMART" id="SM00827">
    <property type="entry name" value="PKS_AT"/>
    <property type="match status" value="1"/>
</dbReference>
<feature type="active site" description="Proton acceptor; for dehydratase activity" evidence="4">
    <location>
        <position position="426"/>
    </location>
</feature>
<dbReference type="InterPro" id="IPR001227">
    <property type="entry name" value="Ac_transferase_dom_sf"/>
</dbReference>
<evidence type="ECO:0000256" key="1">
    <source>
        <dbReference type="ARBA" id="ARBA00022450"/>
    </source>
</evidence>
<sequence length="632" mass="70497">MTNLDFLSTSGHCFSFDHRAQGYARGEGIMVRVLKRLSDAMRDGHVFRAVVRSTTCNEDGRTLGITQPSGTAQERLIRHTYQMIGLDMSRTRYFEAYGTGTPVGDPREAQAIGGAVKSNTSHLRGASGLAGIVKTILVLERGIIPPNANFEKLNPKIDGAYLRLKTLKRRPQESTGLNRLVSADKDGIARMLTSYSAYLKSHEGLPAYKQNQPLSDLAFTLNMRRIHLPLRSYAMVEANKVWPGLELQASTPVKASLQAPRLGFVFSGQGVQWCGIARELFHSESFSSEMQLAGSYLRSIACTWDAAAKGSMLVVRASETDLEDRIQRLGKASFSFGLSLARVNSPRSITIFGEESLVDTLNAELDEQGVFARKLRVPLAYDSRQMKLIAEAYTCMIGELDSSEGVKYARWRHFIRLADMPWVQDHIVHGPMLFPAAGILVMAIEFVKQEAINSNGGLTGFLFEDVQFLNLIKVGGQEEQEPEVQVSLQERSAAHSEPYWEFNVRTHVDNEWSLNCQVTITAKLSNADAKDWETAECTQRRRAIMTQFETNARDACTCFADLQTMYSHLHRQGYGYGPGFQCLEEQKYSHTAAATAKSCLSGFHIPLWPVADYTRATVTRPRAKSLTDFLYK</sequence>
<accession>A0A9P8M1B8</accession>
<dbReference type="InterPro" id="IPR049900">
    <property type="entry name" value="PKS_mFAS_DH"/>
</dbReference>
<keyword evidence="1" id="KW-0596">Phosphopantetheine</keyword>
<dbReference type="InterPro" id="IPR050091">
    <property type="entry name" value="PKS_NRPS_Biosynth_Enz"/>
</dbReference>
<dbReference type="InterPro" id="IPR042104">
    <property type="entry name" value="PKS_dehydratase_sf"/>
</dbReference>
<dbReference type="Gene3D" id="3.40.47.10">
    <property type="match status" value="1"/>
</dbReference>
<dbReference type="Gene3D" id="3.10.129.110">
    <property type="entry name" value="Polyketide synthase dehydratase"/>
    <property type="match status" value="1"/>
</dbReference>
<dbReference type="InterPro" id="IPR016039">
    <property type="entry name" value="Thiolase-like"/>
</dbReference>
<keyword evidence="5" id="KW-0808">Transferase</keyword>
<organism evidence="8 9">
    <name type="scientific">Metarhizium humberi</name>
    <dbReference type="NCBI Taxonomy" id="2596975"/>
    <lineage>
        <taxon>Eukaryota</taxon>
        <taxon>Fungi</taxon>
        <taxon>Dikarya</taxon>
        <taxon>Ascomycota</taxon>
        <taxon>Pezizomycotina</taxon>
        <taxon>Sordariomycetes</taxon>
        <taxon>Hypocreomycetidae</taxon>
        <taxon>Hypocreales</taxon>
        <taxon>Clavicipitaceae</taxon>
        <taxon>Metarhizium</taxon>
    </lineage>
</organism>
<dbReference type="PROSITE" id="PS52019">
    <property type="entry name" value="PKS_MFAS_DH"/>
    <property type="match status" value="1"/>
</dbReference>
<comment type="caution">
    <text evidence="8">The sequence shown here is derived from an EMBL/GenBank/DDBJ whole genome shotgun (WGS) entry which is preliminary data.</text>
</comment>
<feature type="domain" description="PKS/mFAS DH" evidence="7">
    <location>
        <begin position="394"/>
        <end position="632"/>
    </location>
</feature>
<evidence type="ECO:0000313" key="9">
    <source>
        <dbReference type="Proteomes" id="UP000764110"/>
    </source>
</evidence>
<keyword evidence="3" id="KW-0511">Multifunctional enzyme</keyword>
<dbReference type="GO" id="GO:0004312">
    <property type="term" value="F:fatty acid synthase activity"/>
    <property type="evidence" value="ECO:0007669"/>
    <property type="project" value="TreeGrafter"/>
</dbReference>
<keyword evidence="2" id="KW-0597">Phosphoprotein</keyword>
<dbReference type="Gene3D" id="3.40.366.10">
    <property type="entry name" value="Malonyl-Coenzyme A Acyl Carrier Protein, domain 2"/>
    <property type="match status" value="1"/>
</dbReference>
<evidence type="ECO:0000259" key="6">
    <source>
        <dbReference type="PROSITE" id="PS52004"/>
    </source>
</evidence>
<dbReference type="InterPro" id="IPR020807">
    <property type="entry name" value="PKS_DH"/>
</dbReference>
<dbReference type="InterPro" id="IPR014043">
    <property type="entry name" value="Acyl_transferase_dom"/>
</dbReference>
<comment type="similarity">
    <text evidence="5">Belongs to the thiolase-like superfamily. Beta-ketoacyl-ACP synthases family.</text>
</comment>
<evidence type="ECO:0000256" key="2">
    <source>
        <dbReference type="ARBA" id="ARBA00022553"/>
    </source>
</evidence>
<dbReference type="SMART" id="SM00826">
    <property type="entry name" value="PKS_DH"/>
    <property type="match status" value="1"/>
</dbReference>
<dbReference type="PROSITE" id="PS52004">
    <property type="entry name" value="KS3_2"/>
    <property type="match status" value="1"/>
</dbReference>
<dbReference type="InterPro" id="IPR014030">
    <property type="entry name" value="Ketoacyl_synth_N"/>
</dbReference>
<dbReference type="InterPro" id="IPR049552">
    <property type="entry name" value="PKS_DH_N"/>
</dbReference>
<keyword evidence="9" id="KW-1185">Reference proteome</keyword>
<feature type="region of interest" description="N-terminal hotdog fold" evidence="4">
    <location>
        <begin position="394"/>
        <end position="527"/>
    </location>
</feature>
<dbReference type="SUPFAM" id="SSF55048">
    <property type="entry name" value="Probable ACP-binding domain of malonyl-CoA ACP transacylase"/>
    <property type="match status" value="1"/>
</dbReference>
<dbReference type="SMART" id="SM00825">
    <property type="entry name" value="PKS_KS"/>
    <property type="match status" value="1"/>
</dbReference>
<dbReference type="InterPro" id="IPR014031">
    <property type="entry name" value="Ketoacyl_synth_C"/>
</dbReference>
<feature type="region of interest" description="C-terminal hotdog fold" evidence="4">
    <location>
        <begin position="557"/>
        <end position="632"/>
    </location>
</feature>
<feature type="active site" description="Proton donor; for dehydratase activity" evidence="4">
    <location>
        <position position="628"/>
    </location>
</feature>
<dbReference type="Pfam" id="PF00109">
    <property type="entry name" value="ketoacyl-synt"/>
    <property type="match status" value="1"/>
</dbReference>
<dbReference type="PANTHER" id="PTHR43775:SF29">
    <property type="entry name" value="ASPERFURANONE POLYKETIDE SYNTHASE AFOG-RELATED"/>
    <property type="match status" value="1"/>
</dbReference>
<evidence type="ECO:0000259" key="7">
    <source>
        <dbReference type="PROSITE" id="PS52019"/>
    </source>
</evidence>
<dbReference type="GO" id="GO:0006633">
    <property type="term" value="P:fatty acid biosynthetic process"/>
    <property type="evidence" value="ECO:0007669"/>
    <property type="project" value="TreeGrafter"/>
</dbReference>
<dbReference type="EMBL" id="JACEFI010000037">
    <property type="protein sequence ID" value="KAH0592110.1"/>
    <property type="molecule type" value="Genomic_DNA"/>
</dbReference>
<dbReference type="Pfam" id="PF02801">
    <property type="entry name" value="Ketoacyl-synt_C"/>
    <property type="match status" value="1"/>
</dbReference>
<dbReference type="InterPro" id="IPR020841">
    <property type="entry name" value="PKS_Beta-ketoAc_synthase_dom"/>
</dbReference>
<dbReference type="Gene3D" id="3.30.70.250">
    <property type="entry name" value="Malonyl-CoA ACP transacylase, ACP-binding"/>
    <property type="match status" value="1"/>
</dbReference>
<dbReference type="SUPFAM" id="SSF53901">
    <property type="entry name" value="Thiolase-like"/>
    <property type="match status" value="1"/>
</dbReference>
<dbReference type="PANTHER" id="PTHR43775">
    <property type="entry name" value="FATTY ACID SYNTHASE"/>
    <property type="match status" value="1"/>
</dbReference>
<gene>
    <name evidence="8" type="ORF">MHUMG1_10159</name>
</gene>
<dbReference type="Pfam" id="PF21089">
    <property type="entry name" value="PKS_DH_N"/>
    <property type="match status" value="1"/>
</dbReference>
<dbReference type="CDD" id="cd00833">
    <property type="entry name" value="PKS"/>
    <property type="match status" value="1"/>
</dbReference>
<evidence type="ECO:0000313" key="8">
    <source>
        <dbReference type="EMBL" id="KAH0592110.1"/>
    </source>
</evidence>
<protein>
    <submittedName>
        <fullName evidence="8">Polyketide synthase</fullName>
    </submittedName>
</protein>
<dbReference type="GO" id="GO:0044550">
    <property type="term" value="P:secondary metabolite biosynthetic process"/>
    <property type="evidence" value="ECO:0007669"/>
    <property type="project" value="TreeGrafter"/>
</dbReference>